<dbReference type="Proteomes" id="UP000306196">
    <property type="component" value="Unassembled WGS sequence"/>
</dbReference>
<organism evidence="2 3">
    <name type="scientific">Phragmitibacter flavus</name>
    <dbReference type="NCBI Taxonomy" id="2576071"/>
    <lineage>
        <taxon>Bacteria</taxon>
        <taxon>Pseudomonadati</taxon>
        <taxon>Verrucomicrobiota</taxon>
        <taxon>Verrucomicrobiia</taxon>
        <taxon>Verrucomicrobiales</taxon>
        <taxon>Verrucomicrobiaceae</taxon>
        <taxon>Phragmitibacter</taxon>
    </lineage>
</organism>
<dbReference type="InterPro" id="IPR036063">
    <property type="entry name" value="Smr_dom_sf"/>
</dbReference>
<gene>
    <name evidence="2" type="ORF">FEM03_22480</name>
</gene>
<evidence type="ECO:0000313" key="3">
    <source>
        <dbReference type="Proteomes" id="UP000306196"/>
    </source>
</evidence>
<dbReference type="AlphaFoldDB" id="A0A5R8K836"/>
<dbReference type="RefSeq" id="WP_138088565.1">
    <property type="nucleotide sequence ID" value="NZ_VAUV01000024.1"/>
</dbReference>
<evidence type="ECO:0000313" key="2">
    <source>
        <dbReference type="EMBL" id="TLD68473.1"/>
    </source>
</evidence>
<dbReference type="InterPro" id="IPR002625">
    <property type="entry name" value="Smr_dom"/>
</dbReference>
<dbReference type="SMART" id="SM00463">
    <property type="entry name" value="SMR"/>
    <property type="match status" value="1"/>
</dbReference>
<proteinExistence type="predicted"/>
<dbReference type="EMBL" id="VAUV01000024">
    <property type="protein sequence ID" value="TLD68473.1"/>
    <property type="molecule type" value="Genomic_DNA"/>
</dbReference>
<accession>A0A5R8K836</accession>
<dbReference type="Gene3D" id="3.30.1370.110">
    <property type="match status" value="1"/>
</dbReference>
<dbReference type="PROSITE" id="PS50828">
    <property type="entry name" value="SMR"/>
    <property type="match status" value="1"/>
</dbReference>
<sequence length="98" mass="11155">MADDATENENEPVEWPITNELDLHAFRPSEVSSLLPEYFLECRKRGIFEVRVVHGKGTGALRVGVHRLLETMEEVADWHWPAGQGSGGWGATWVRLRR</sequence>
<reference evidence="2 3" key="1">
    <citation type="submission" date="2019-05" db="EMBL/GenBank/DDBJ databases">
        <title>Verrucobacter flavum gen. nov., sp. nov. a new member of the family Verrucomicrobiaceae.</title>
        <authorList>
            <person name="Szuroczki S."/>
            <person name="Abbaszade G."/>
            <person name="Szabo A."/>
            <person name="Felfoldi T."/>
            <person name="Schumann P."/>
            <person name="Boka K."/>
            <person name="Keki Z."/>
            <person name="Toumi M."/>
            <person name="Toth E."/>
        </authorList>
    </citation>
    <scope>NUCLEOTIDE SEQUENCE [LARGE SCALE GENOMIC DNA]</scope>
    <source>
        <strain evidence="2 3">MG-N-17</strain>
    </source>
</reference>
<evidence type="ECO:0000259" key="1">
    <source>
        <dbReference type="PROSITE" id="PS50828"/>
    </source>
</evidence>
<name>A0A5R8K836_9BACT</name>
<comment type="caution">
    <text evidence="2">The sequence shown here is derived from an EMBL/GenBank/DDBJ whole genome shotgun (WGS) entry which is preliminary data.</text>
</comment>
<dbReference type="OrthoDB" id="9808166at2"/>
<dbReference type="SUPFAM" id="SSF160443">
    <property type="entry name" value="SMR domain-like"/>
    <property type="match status" value="1"/>
</dbReference>
<dbReference type="Pfam" id="PF01713">
    <property type="entry name" value="Smr"/>
    <property type="match status" value="1"/>
</dbReference>
<feature type="domain" description="Smr" evidence="1">
    <location>
        <begin position="21"/>
        <end position="97"/>
    </location>
</feature>
<keyword evidence="3" id="KW-1185">Reference proteome</keyword>
<protein>
    <submittedName>
        <fullName evidence="2">DNA mismatch repair protein MutS</fullName>
    </submittedName>
</protein>